<protein>
    <submittedName>
        <fullName evidence="1">Uncharacterized protein</fullName>
    </submittedName>
</protein>
<evidence type="ECO:0000313" key="1">
    <source>
        <dbReference type="EMBL" id="OUM47976.1"/>
    </source>
</evidence>
<dbReference type="EMBL" id="MWPX01000017">
    <property type="protein sequence ID" value="OUM47976.1"/>
    <property type="molecule type" value="Genomic_DNA"/>
</dbReference>
<dbReference type="Proteomes" id="UP000195321">
    <property type="component" value="Unassembled WGS sequence"/>
</dbReference>
<organism evidence="1 2">
    <name type="scientific">Bacillus pseudomycoides</name>
    <dbReference type="NCBI Taxonomy" id="64104"/>
    <lineage>
        <taxon>Bacteria</taxon>
        <taxon>Bacillati</taxon>
        <taxon>Bacillota</taxon>
        <taxon>Bacilli</taxon>
        <taxon>Bacillales</taxon>
        <taxon>Bacillaceae</taxon>
        <taxon>Bacillus</taxon>
        <taxon>Bacillus cereus group</taxon>
    </lineage>
</organism>
<proteinExistence type="predicted"/>
<name>A0A1Y3MD39_9BACI</name>
<sequence length="119" mass="13523">MINKIIVTLIQERVAAAFNFPVYNLDNETVLDRDSLADMLYEMEDKDPSFYVDDIVEEAQKVGMNAEEVLYTLTEVCNAYKSMIELLEQAPESHKNQLIDKFLTLIDAGLCAEAKTLLN</sequence>
<gene>
    <name evidence="1" type="ORF">BW425_15890</name>
</gene>
<reference evidence="1 2" key="1">
    <citation type="submission" date="2017-02" db="EMBL/GenBank/DDBJ databases">
        <title>Bacillus pseudomycoides isolate FSL K6-0042.</title>
        <authorList>
            <person name="Kovac J."/>
        </authorList>
    </citation>
    <scope>NUCLEOTIDE SEQUENCE [LARGE SCALE GENOMIC DNA]</scope>
    <source>
        <strain evidence="1 2">FSL K6-0042</strain>
    </source>
</reference>
<accession>A0A1Y3MD39</accession>
<comment type="caution">
    <text evidence="1">The sequence shown here is derived from an EMBL/GenBank/DDBJ whole genome shotgun (WGS) entry which is preliminary data.</text>
</comment>
<evidence type="ECO:0000313" key="2">
    <source>
        <dbReference type="Proteomes" id="UP000195321"/>
    </source>
</evidence>
<dbReference type="RefSeq" id="WP_002094682.1">
    <property type="nucleotide sequence ID" value="NZ_JARHXM010000144.1"/>
</dbReference>
<dbReference type="AlphaFoldDB" id="A0A1Y3MD39"/>